<evidence type="ECO:0000256" key="1">
    <source>
        <dbReference type="PROSITE-ProRule" id="PRU00023"/>
    </source>
</evidence>
<dbReference type="Gene3D" id="1.25.40.20">
    <property type="entry name" value="Ankyrin repeat-containing domain"/>
    <property type="match status" value="2"/>
</dbReference>
<dbReference type="Pfam" id="PF12796">
    <property type="entry name" value="Ank_2"/>
    <property type="match status" value="3"/>
</dbReference>
<feature type="transmembrane region" description="Helical" evidence="2">
    <location>
        <begin position="610"/>
        <end position="633"/>
    </location>
</feature>
<evidence type="ECO:0000256" key="2">
    <source>
        <dbReference type="SAM" id="Phobius"/>
    </source>
</evidence>
<dbReference type="Proteomes" id="UP001187192">
    <property type="component" value="Unassembled WGS sequence"/>
</dbReference>
<feature type="transmembrane region" description="Helical" evidence="2">
    <location>
        <begin position="669"/>
        <end position="687"/>
    </location>
</feature>
<keyword evidence="5" id="KW-1185">Reference proteome</keyword>
<organism evidence="4 5">
    <name type="scientific">Ficus carica</name>
    <name type="common">Common fig</name>
    <dbReference type="NCBI Taxonomy" id="3494"/>
    <lineage>
        <taxon>Eukaryota</taxon>
        <taxon>Viridiplantae</taxon>
        <taxon>Streptophyta</taxon>
        <taxon>Embryophyta</taxon>
        <taxon>Tracheophyta</taxon>
        <taxon>Spermatophyta</taxon>
        <taxon>Magnoliopsida</taxon>
        <taxon>eudicotyledons</taxon>
        <taxon>Gunneridae</taxon>
        <taxon>Pentapetalae</taxon>
        <taxon>rosids</taxon>
        <taxon>fabids</taxon>
        <taxon>Rosales</taxon>
        <taxon>Moraceae</taxon>
        <taxon>Ficeae</taxon>
        <taxon>Ficus</taxon>
    </lineage>
</organism>
<dbReference type="AlphaFoldDB" id="A0AA88CQL5"/>
<evidence type="ECO:0000313" key="4">
    <source>
        <dbReference type="EMBL" id="GMN30953.1"/>
    </source>
</evidence>
<name>A0AA88CQL5_FICCA</name>
<gene>
    <name evidence="4" type="ORF">TIFTF001_003023</name>
</gene>
<protein>
    <recommendedName>
        <fullName evidence="3">PGG domain-containing protein</fullName>
    </recommendedName>
</protein>
<dbReference type="PANTHER" id="PTHR24128">
    <property type="entry name" value="HOMEOBOX PROTEIN WARIAI"/>
    <property type="match status" value="1"/>
</dbReference>
<dbReference type="PANTHER" id="PTHR24128:SF24">
    <property type="entry name" value="ANKYRIN REPEAT PROTEIN"/>
    <property type="match status" value="1"/>
</dbReference>
<feature type="repeat" description="ANK" evidence="1">
    <location>
        <begin position="183"/>
        <end position="215"/>
    </location>
</feature>
<dbReference type="InterPro" id="IPR002110">
    <property type="entry name" value="Ankyrin_rpt"/>
</dbReference>
<dbReference type="EMBL" id="BTGU01000003">
    <property type="protein sequence ID" value="GMN30953.1"/>
    <property type="molecule type" value="Genomic_DNA"/>
</dbReference>
<dbReference type="PROSITE" id="PS50297">
    <property type="entry name" value="ANK_REP_REGION"/>
    <property type="match status" value="2"/>
</dbReference>
<evidence type="ECO:0000259" key="3">
    <source>
        <dbReference type="Pfam" id="PF13962"/>
    </source>
</evidence>
<feature type="repeat" description="ANK" evidence="1">
    <location>
        <begin position="70"/>
        <end position="97"/>
    </location>
</feature>
<reference evidence="4" key="1">
    <citation type="submission" date="2023-07" db="EMBL/GenBank/DDBJ databases">
        <title>draft genome sequence of fig (Ficus carica).</title>
        <authorList>
            <person name="Takahashi T."/>
            <person name="Nishimura K."/>
        </authorList>
    </citation>
    <scope>NUCLEOTIDE SEQUENCE</scope>
</reference>
<feature type="domain" description="PGG" evidence="3">
    <location>
        <begin position="552"/>
        <end position="663"/>
    </location>
</feature>
<dbReference type="InterPro" id="IPR036770">
    <property type="entry name" value="Ankyrin_rpt-contain_sf"/>
</dbReference>
<comment type="caution">
    <text evidence="4">The sequence shown here is derived from an EMBL/GenBank/DDBJ whole genome shotgun (WGS) entry which is preliminary data.</text>
</comment>
<dbReference type="InterPro" id="IPR026961">
    <property type="entry name" value="PGG_dom"/>
</dbReference>
<keyword evidence="2" id="KW-0812">Transmembrane</keyword>
<feature type="transmembrane region" description="Helical" evidence="2">
    <location>
        <begin position="645"/>
        <end position="663"/>
    </location>
</feature>
<dbReference type="SUPFAM" id="SSF48403">
    <property type="entry name" value="Ankyrin repeat"/>
    <property type="match status" value="2"/>
</dbReference>
<evidence type="ECO:0000313" key="5">
    <source>
        <dbReference type="Proteomes" id="UP001187192"/>
    </source>
</evidence>
<keyword evidence="1" id="KW-0040">ANK repeat</keyword>
<dbReference type="Pfam" id="PF13962">
    <property type="entry name" value="PGG"/>
    <property type="match status" value="1"/>
</dbReference>
<keyword evidence="2" id="KW-0472">Membrane</keyword>
<dbReference type="PROSITE" id="PS50088">
    <property type="entry name" value="ANK_REPEAT"/>
    <property type="match status" value="2"/>
</dbReference>
<sequence>MDKRLSKAAYEGDINELYALLRETTKLLEGFDDVSFVDTPLHVAASRGQIRFAMEIMRLRPSFARKLNQDGFSPLHLALQHGETRMVFRLIDVDGDLVRVPGREGMTPLHHVAKEGNLKLLPVFLSACPKSLEDVTIRGETALHIALKHDKFEAFEILLRWLTVVCYEEYQFEKRILNWRDEDGNTVLHTATSRNQPRVVHLLLKSRVDVNSKNFEDMTALDILEHQRMLDDRVIRAMLHGVGAMRGAILPNDCPFGRYLRTDQRLKKAAQKGDLDALYEVIQEDPSILDRIDEIAFIDNPMHIAASAGHAHFAMEIMTLKPTFSMKQNQHGLSPMHLALQNGNNRTVLHLLSADRNLVRVKGREAKTPLHCVAEAGCVDLLAEFLATCPESICDLTIRNETAIHVAAKNDQLGAVEVLLGWLQHVDMDVVLQWTDDEGNTALHIAVYRNQFQASYYSLNFLMIKDNYVVQWLMNRIDINTTNFEGLTALDISELKGPACDANIWDLLHRNGALGASSLPRGTTLAEFLITKMSVLETWITSSYLRKCCMSNENRNALLVVAVLIATATFQAVLSPPGGNRQGFGLTTNPNMTDSTSELNQPSLFAFNYMAPWICFLAVNTVAFLTSVSEIWFHLPKGLYFSLKLVIPLLICYMLSLSLTMTASRVLPFFFLLLLLSQWKAAARLVFFKTSLELNLHLLKHCPNLYKELKHEV</sequence>
<proteinExistence type="predicted"/>
<feature type="transmembrane region" description="Helical" evidence="2">
    <location>
        <begin position="556"/>
        <end position="574"/>
    </location>
</feature>
<keyword evidence="2" id="KW-1133">Transmembrane helix</keyword>
<dbReference type="SMART" id="SM00248">
    <property type="entry name" value="ANK"/>
    <property type="match status" value="11"/>
</dbReference>
<accession>A0AA88CQL5</accession>